<dbReference type="AlphaFoldDB" id="A0A7W8N5S4"/>
<evidence type="ECO:0000313" key="2">
    <source>
        <dbReference type="EMBL" id="MBB5345888.1"/>
    </source>
</evidence>
<evidence type="ECO:0000313" key="3">
    <source>
        <dbReference type="Proteomes" id="UP000569092"/>
    </source>
</evidence>
<evidence type="ECO:0000256" key="1">
    <source>
        <dbReference type="SAM" id="MobiDB-lite"/>
    </source>
</evidence>
<feature type="region of interest" description="Disordered" evidence="1">
    <location>
        <begin position="1"/>
        <end position="23"/>
    </location>
</feature>
<reference evidence="2 3" key="1">
    <citation type="submission" date="2020-08" db="EMBL/GenBank/DDBJ databases">
        <title>Genomic Encyclopedia of Type Strains, Phase IV (KMG-V): Genome sequencing to study the core and pangenomes of soil and plant-associated prokaryotes.</title>
        <authorList>
            <person name="Whitman W."/>
        </authorList>
    </citation>
    <scope>NUCLEOTIDE SEQUENCE [LARGE SCALE GENOMIC DNA]</scope>
    <source>
        <strain evidence="2 3">M8US30</strain>
    </source>
</reference>
<accession>A0A7W8N5S4</accession>
<organism evidence="2 3">
    <name type="scientific">Tunturiibacter lichenicola</name>
    <dbReference type="NCBI Taxonomy" id="2051959"/>
    <lineage>
        <taxon>Bacteria</taxon>
        <taxon>Pseudomonadati</taxon>
        <taxon>Acidobacteriota</taxon>
        <taxon>Terriglobia</taxon>
        <taxon>Terriglobales</taxon>
        <taxon>Acidobacteriaceae</taxon>
        <taxon>Tunturiibacter</taxon>
    </lineage>
</organism>
<comment type="caution">
    <text evidence="2">The sequence shown here is derived from an EMBL/GenBank/DDBJ whole genome shotgun (WGS) entry which is preliminary data.</text>
</comment>
<name>A0A7W8N5S4_9BACT</name>
<dbReference type="Proteomes" id="UP000569092">
    <property type="component" value="Unassembled WGS sequence"/>
</dbReference>
<sequence>MEEKRSTRCFSRSAMSEMPTNRGKRMVNAGGFPGAFSCWPLGRSQNRLAAMRLSQRGRNGAHVCRAGWDLGQRRQNGLKPVRLSQKE</sequence>
<gene>
    <name evidence="2" type="ORF">HDF10_003889</name>
</gene>
<dbReference type="EMBL" id="JACHDZ010000007">
    <property type="protein sequence ID" value="MBB5345888.1"/>
    <property type="molecule type" value="Genomic_DNA"/>
</dbReference>
<proteinExistence type="predicted"/>
<protein>
    <submittedName>
        <fullName evidence="2">Uncharacterized protein</fullName>
    </submittedName>
</protein>